<evidence type="ECO:0000313" key="3">
    <source>
        <dbReference type="Proteomes" id="UP000752696"/>
    </source>
</evidence>
<proteinExistence type="predicted"/>
<accession>A0A6V7HFQ4</accession>
<organism evidence="2 3">
    <name type="scientific">Heterotrigona itama</name>
    <dbReference type="NCBI Taxonomy" id="395501"/>
    <lineage>
        <taxon>Eukaryota</taxon>
        <taxon>Metazoa</taxon>
        <taxon>Ecdysozoa</taxon>
        <taxon>Arthropoda</taxon>
        <taxon>Hexapoda</taxon>
        <taxon>Insecta</taxon>
        <taxon>Pterygota</taxon>
        <taxon>Neoptera</taxon>
        <taxon>Endopterygota</taxon>
        <taxon>Hymenoptera</taxon>
        <taxon>Apocrita</taxon>
        <taxon>Aculeata</taxon>
        <taxon>Apoidea</taxon>
        <taxon>Anthophila</taxon>
        <taxon>Apidae</taxon>
        <taxon>Heterotrigona</taxon>
    </lineage>
</organism>
<feature type="region of interest" description="Disordered" evidence="1">
    <location>
        <begin position="43"/>
        <end position="63"/>
    </location>
</feature>
<feature type="region of interest" description="Disordered" evidence="1">
    <location>
        <begin position="1"/>
        <end position="29"/>
    </location>
</feature>
<sequence>ARLQQVERYQQRIRSKRPPFSSQRAPMRIHRDSFDTGIGMFNAERTQSNPKNGADGPDIENKVNIPWQTDRSFQKRKTMTTKFTISRLVSPGTQN</sequence>
<dbReference type="Proteomes" id="UP000752696">
    <property type="component" value="Unassembled WGS sequence"/>
</dbReference>
<dbReference type="EMBL" id="CAJDYZ010011242">
    <property type="protein sequence ID" value="CAD1479157.1"/>
    <property type="molecule type" value="Genomic_DNA"/>
</dbReference>
<gene>
    <name evidence="2" type="ORF">MHI_LOCUS843906</name>
</gene>
<protein>
    <submittedName>
        <fullName evidence="2">Uncharacterized protein</fullName>
    </submittedName>
</protein>
<feature type="non-terminal residue" evidence="2">
    <location>
        <position position="1"/>
    </location>
</feature>
<comment type="caution">
    <text evidence="2">The sequence shown here is derived from an EMBL/GenBank/DDBJ whole genome shotgun (WGS) entry which is preliminary data.</text>
</comment>
<evidence type="ECO:0000256" key="1">
    <source>
        <dbReference type="SAM" id="MobiDB-lite"/>
    </source>
</evidence>
<evidence type="ECO:0000313" key="2">
    <source>
        <dbReference type="EMBL" id="CAD1479157.1"/>
    </source>
</evidence>
<name>A0A6V7HFQ4_9HYME</name>
<dbReference type="AlphaFoldDB" id="A0A6V7HFQ4"/>
<keyword evidence="3" id="KW-1185">Reference proteome</keyword>
<feature type="non-terminal residue" evidence="2">
    <location>
        <position position="95"/>
    </location>
</feature>
<reference evidence="2" key="1">
    <citation type="submission" date="2020-07" db="EMBL/GenBank/DDBJ databases">
        <authorList>
            <person name="Nazaruddin N."/>
        </authorList>
    </citation>
    <scope>NUCLEOTIDE SEQUENCE</scope>
</reference>